<keyword evidence="1" id="KW-0472">Membrane</keyword>
<dbReference type="RefSeq" id="WP_121343973.1">
    <property type="nucleotide sequence ID" value="NZ_RBLG01000001.1"/>
</dbReference>
<dbReference type="Proteomes" id="UP000276282">
    <property type="component" value="Unassembled WGS sequence"/>
</dbReference>
<dbReference type="EMBL" id="RBLG01000001">
    <property type="protein sequence ID" value="RKS55137.1"/>
    <property type="molecule type" value="Genomic_DNA"/>
</dbReference>
<feature type="transmembrane region" description="Helical" evidence="1">
    <location>
        <begin position="58"/>
        <end position="78"/>
    </location>
</feature>
<dbReference type="AlphaFoldDB" id="A0A495PWY9"/>
<proteinExistence type="predicted"/>
<dbReference type="OrthoDB" id="673991at2"/>
<keyword evidence="1" id="KW-1133">Transmembrane helix</keyword>
<name>A0A495PWY9_9FLAO</name>
<evidence type="ECO:0000313" key="3">
    <source>
        <dbReference type="Proteomes" id="UP000276282"/>
    </source>
</evidence>
<keyword evidence="3" id="KW-1185">Reference proteome</keyword>
<comment type="caution">
    <text evidence="2">The sequence shown here is derived from an EMBL/GenBank/DDBJ whole genome shotgun (WGS) entry which is preliminary data.</text>
</comment>
<feature type="transmembrane region" description="Helical" evidence="1">
    <location>
        <begin position="84"/>
        <end position="111"/>
    </location>
</feature>
<evidence type="ECO:0000256" key="1">
    <source>
        <dbReference type="SAM" id="Phobius"/>
    </source>
</evidence>
<evidence type="ECO:0000313" key="2">
    <source>
        <dbReference type="EMBL" id="RKS55137.1"/>
    </source>
</evidence>
<gene>
    <name evidence="2" type="ORF">BC962_0094</name>
</gene>
<evidence type="ECO:0008006" key="4">
    <source>
        <dbReference type="Google" id="ProtNLM"/>
    </source>
</evidence>
<protein>
    <recommendedName>
        <fullName evidence="4">DUF2938 family protein</fullName>
    </recommendedName>
</protein>
<keyword evidence="1" id="KW-0812">Transmembrane</keyword>
<accession>A0A495PWY9</accession>
<feature type="transmembrane region" description="Helical" evidence="1">
    <location>
        <begin position="123"/>
        <end position="144"/>
    </location>
</feature>
<sequence>MEIIKIFIAGVVATSLMTAFSYIVSAIINKQFREPELLNIILSKSSFFRLELSKKSSAGWILHYLIGWLFVLIFALVWDIELIPISIISGAILGFGAGIIGVFGWKIFFALSSDPPKIAWSEYYLQLIIAHIIFGISTAVVYIVW</sequence>
<organism evidence="2 3">
    <name type="scientific">Gillisia mitskevichiae</name>
    <dbReference type="NCBI Taxonomy" id="270921"/>
    <lineage>
        <taxon>Bacteria</taxon>
        <taxon>Pseudomonadati</taxon>
        <taxon>Bacteroidota</taxon>
        <taxon>Flavobacteriia</taxon>
        <taxon>Flavobacteriales</taxon>
        <taxon>Flavobacteriaceae</taxon>
        <taxon>Gillisia</taxon>
    </lineage>
</organism>
<feature type="transmembrane region" description="Helical" evidence="1">
    <location>
        <begin position="6"/>
        <end position="28"/>
    </location>
</feature>
<reference evidence="2 3" key="1">
    <citation type="submission" date="2018-10" db="EMBL/GenBank/DDBJ databases">
        <title>Genomic Encyclopedia of Archaeal and Bacterial Type Strains, Phase II (KMG-II): from individual species to whole genera.</title>
        <authorList>
            <person name="Goeker M."/>
        </authorList>
    </citation>
    <scope>NUCLEOTIDE SEQUENCE [LARGE SCALE GENOMIC DNA]</scope>
    <source>
        <strain evidence="2 3">DSM 19839</strain>
    </source>
</reference>